<dbReference type="InterPro" id="IPR001810">
    <property type="entry name" value="F-box_dom"/>
</dbReference>
<dbReference type="InterPro" id="IPR032675">
    <property type="entry name" value="LRR_dom_sf"/>
</dbReference>
<accession>A0A0L0HGZ4</accession>
<name>A0A0L0HGZ4_SPIPD</name>
<dbReference type="GO" id="GO:0019005">
    <property type="term" value="C:SCF ubiquitin ligase complex"/>
    <property type="evidence" value="ECO:0007669"/>
    <property type="project" value="TreeGrafter"/>
</dbReference>
<dbReference type="SUPFAM" id="SSF52047">
    <property type="entry name" value="RNI-like"/>
    <property type="match status" value="1"/>
</dbReference>
<dbReference type="eggNOG" id="KOG4341">
    <property type="taxonomic scope" value="Eukaryota"/>
</dbReference>
<dbReference type="EMBL" id="KQ257456">
    <property type="protein sequence ID" value="KND00347.1"/>
    <property type="molecule type" value="Genomic_DNA"/>
</dbReference>
<reference evidence="3 4" key="1">
    <citation type="submission" date="2009-08" db="EMBL/GenBank/DDBJ databases">
        <title>The Genome Sequence of Spizellomyces punctatus strain DAOM BR117.</title>
        <authorList>
            <consortium name="The Broad Institute Genome Sequencing Platform"/>
            <person name="Russ C."/>
            <person name="Cuomo C."/>
            <person name="Shea T."/>
            <person name="Young S.K."/>
            <person name="Zeng Q."/>
            <person name="Koehrsen M."/>
            <person name="Haas B."/>
            <person name="Borodovsky M."/>
            <person name="Guigo R."/>
            <person name="Alvarado L."/>
            <person name="Berlin A."/>
            <person name="Bochicchio J."/>
            <person name="Borenstein D."/>
            <person name="Chapman S."/>
            <person name="Chen Z."/>
            <person name="Engels R."/>
            <person name="Freedman E."/>
            <person name="Gellesch M."/>
            <person name="Goldberg J."/>
            <person name="Griggs A."/>
            <person name="Gujja S."/>
            <person name="Heiman D."/>
            <person name="Hepburn T."/>
            <person name="Howarth C."/>
            <person name="Jen D."/>
            <person name="Larson L."/>
            <person name="Lewis B."/>
            <person name="Mehta T."/>
            <person name="Park D."/>
            <person name="Pearson M."/>
            <person name="Roberts A."/>
            <person name="Saif S."/>
            <person name="Shenoy N."/>
            <person name="Sisk P."/>
            <person name="Stolte C."/>
            <person name="Sykes S."/>
            <person name="Thomson T."/>
            <person name="Walk T."/>
            <person name="White J."/>
            <person name="Yandava C."/>
            <person name="Burger G."/>
            <person name="Gray M.W."/>
            <person name="Holland P.W.H."/>
            <person name="King N."/>
            <person name="Lang F.B.F."/>
            <person name="Roger A.J."/>
            <person name="Ruiz-Trillo I."/>
            <person name="Lander E."/>
            <person name="Nusbaum C."/>
        </authorList>
    </citation>
    <scope>NUCLEOTIDE SEQUENCE [LARGE SCALE GENOMIC DNA]</scope>
    <source>
        <strain evidence="3 4">DAOM BR117</strain>
    </source>
</reference>
<dbReference type="STRING" id="645134.A0A0L0HGZ4"/>
<dbReference type="InParanoid" id="A0A0L0HGZ4"/>
<dbReference type="SUPFAM" id="SSF81383">
    <property type="entry name" value="F-box domain"/>
    <property type="match status" value="1"/>
</dbReference>
<sequence>MQSDNAEWNPDGVEVTIMDQDVLGYALKVCVEALAGLPAVVKGGRVMKALGAATVVLDEPPVPHAVVSGQMMEEEEEYMDEDSDEEDEDDEEVEEEDEEFLQDSPPHTPSPIQRLSPELLFHIFSHLPLASLPNVALVNKIWSAAANKYLWDHPKIHYTGSLKGLVTFYANLCGVEGRHRVSKFSLFWSADTAFRNLHGTYGRVLKGIFGMMDGLQAVHLSHGAVPLEALEVLGEKCPQLSVVDLVDMRGLTVEGIIALTQAGKLERLNLSQSRVLPTFWSENLTELAEALATCTRLRTLCIPWLSIPDHSLHILFSAVILLEHLDLSSTLITDTTVASILTSCPRLATIILDSCPQITDETLCHLAQSNVKNASLSRASITDSGILAFARGRGAEVDKLCVCGAKDLTDFSMQILGKHCTQIRLLDIANCRNITHRGLLSFIEPEHGRKNIWMRHLNLTGTSGMITNETIASVLGACPNLVTVLTPMHVRGKVVKEIERRCGEGGGNHEIFFPQQWFGVMHGNVSVSR</sequence>
<organism evidence="3 4">
    <name type="scientific">Spizellomyces punctatus (strain DAOM BR117)</name>
    <dbReference type="NCBI Taxonomy" id="645134"/>
    <lineage>
        <taxon>Eukaryota</taxon>
        <taxon>Fungi</taxon>
        <taxon>Fungi incertae sedis</taxon>
        <taxon>Chytridiomycota</taxon>
        <taxon>Chytridiomycota incertae sedis</taxon>
        <taxon>Chytridiomycetes</taxon>
        <taxon>Spizellomycetales</taxon>
        <taxon>Spizellomycetaceae</taxon>
        <taxon>Spizellomyces</taxon>
    </lineage>
</organism>
<dbReference type="Gene3D" id="3.80.10.10">
    <property type="entry name" value="Ribonuclease Inhibitor"/>
    <property type="match status" value="2"/>
</dbReference>
<gene>
    <name evidence="3" type="ORF">SPPG_04670</name>
</gene>
<feature type="region of interest" description="Disordered" evidence="1">
    <location>
        <begin position="67"/>
        <end position="109"/>
    </location>
</feature>
<feature type="compositionally biased region" description="Acidic residues" evidence="1">
    <location>
        <begin position="72"/>
        <end position="101"/>
    </location>
</feature>
<proteinExistence type="predicted"/>
<dbReference type="PANTHER" id="PTHR13318">
    <property type="entry name" value="PARTNER OF PAIRED, ISOFORM B-RELATED"/>
    <property type="match status" value="1"/>
</dbReference>
<evidence type="ECO:0000256" key="1">
    <source>
        <dbReference type="SAM" id="MobiDB-lite"/>
    </source>
</evidence>
<feature type="domain" description="F-box" evidence="2">
    <location>
        <begin position="115"/>
        <end position="153"/>
    </location>
</feature>
<protein>
    <recommendedName>
        <fullName evidence="2">F-box domain-containing protein</fullName>
    </recommendedName>
</protein>
<dbReference type="InterPro" id="IPR006553">
    <property type="entry name" value="Leu-rich_rpt_Cys-con_subtyp"/>
</dbReference>
<dbReference type="OrthoDB" id="2121350at2759"/>
<evidence type="ECO:0000259" key="2">
    <source>
        <dbReference type="SMART" id="SM00256"/>
    </source>
</evidence>
<dbReference type="SMART" id="SM00256">
    <property type="entry name" value="FBOX"/>
    <property type="match status" value="1"/>
</dbReference>
<dbReference type="InterPro" id="IPR036047">
    <property type="entry name" value="F-box-like_dom_sf"/>
</dbReference>
<dbReference type="GeneID" id="27688106"/>
<evidence type="ECO:0000313" key="3">
    <source>
        <dbReference type="EMBL" id="KND00347.1"/>
    </source>
</evidence>
<evidence type="ECO:0000313" key="4">
    <source>
        <dbReference type="Proteomes" id="UP000053201"/>
    </source>
</evidence>
<keyword evidence="4" id="KW-1185">Reference proteome</keyword>
<dbReference type="SMART" id="SM00367">
    <property type="entry name" value="LRR_CC"/>
    <property type="match status" value="6"/>
</dbReference>
<dbReference type="Proteomes" id="UP000053201">
    <property type="component" value="Unassembled WGS sequence"/>
</dbReference>
<dbReference type="GO" id="GO:0031146">
    <property type="term" value="P:SCF-dependent proteasomal ubiquitin-dependent protein catabolic process"/>
    <property type="evidence" value="ECO:0007669"/>
    <property type="project" value="TreeGrafter"/>
</dbReference>
<dbReference type="VEuPathDB" id="FungiDB:SPPG_04670"/>
<dbReference type="RefSeq" id="XP_016608386.1">
    <property type="nucleotide sequence ID" value="XM_016752904.1"/>
</dbReference>
<dbReference type="AlphaFoldDB" id="A0A0L0HGZ4"/>
<dbReference type="Pfam" id="PF12937">
    <property type="entry name" value="F-box-like"/>
    <property type="match status" value="1"/>
</dbReference>
<dbReference type="CDD" id="cd09917">
    <property type="entry name" value="F-box_SF"/>
    <property type="match status" value="1"/>
</dbReference>